<feature type="compositionally biased region" description="Polar residues" evidence="1">
    <location>
        <begin position="82"/>
        <end position="97"/>
    </location>
</feature>
<dbReference type="EMBL" id="JANPWB010000011">
    <property type="protein sequence ID" value="KAJ1129120.1"/>
    <property type="molecule type" value="Genomic_DNA"/>
</dbReference>
<dbReference type="Proteomes" id="UP001066276">
    <property type="component" value="Chromosome 7"/>
</dbReference>
<evidence type="ECO:0000313" key="2">
    <source>
        <dbReference type="EMBL" id="KAJ1129120.1"/>
    </source>
</evidence>
<dbReference type="AlphaFoldDB" id="A0AAV7PM34"/>
<name>A0AAV7PM34_PLEWA</name>
<accession>A0AAV7PM34</accession>
<evidence type="ECO:0000256" key="1">
    <source>
        <dbReference type="SAM" id="MobiDB-lite"/>
    </source>
</evidence>
<organism evidence="2 3">
    <name type="scientific">Pleurodeles waltl</name>
    <name type="common">Iberian ribbed newt</name>
    <dbReference type="NCBI Taxonomy" id="8319"/>
    <lineage>
        <taxon>Eukaryota</taxon>
        <taxon>Metazoa</taxon>
        <taxon>Chordata</taxon>
        <taxon>Craniata</taxon>
        <taxon>Vertebrata</taxon>
        <taxon>Euteleostomi</taxon>
        <taxon>Amphibia</taxon>
        <taxon>Batrachia</taxon>
        <taxon>Caudata</taxon>
        <taxon>Salamandroidea</taxon>
        <taxon>Salamandridae</taxon>
        <taxon>Pleurodelinae</taxon>
        <taxon>Pleurodeles</taxon>
    </lineage>
</organism>
<evidence type="ECO:0000313" key="3">
    <source>
        <dbReference type="Proteomes" id="UP001066276"/>
    </source>
</evidence>
<comment type="caution">
    <text evidence="2">The sequence shown here is derived from an EMBL/GenBank/DDBJ whole genome shotgun (WGS) entry which is preliminary data.</text>
</comment>
<sequence length="136" mass="14663">MGVPLGEHCSRSRAAGLAWATRLEITAIRGRRPEFTPQRARQQDDPPISLLTPVAGPLRAPGPHGQAPEHRNILTRGDPSDGRTSVSWLTPRSSRSQYAAAAVHTARDLHSGRSPQGPSEARWQAPGQSGPVEQQD</sequence>
<gene>
    <name evidence="2" type="ORF">NDU88_007491</name>
</gene>
<keyword evidence="3" id="KW-1185">Reference proteome</keyword>
<feature type="region of interest" description="Disordered" evidence="1">
    <location>
        <begin position="30"/>
        <end position="136"/>
    </location>
</feature>
<reference evidence="2" key="1">
    <citation type="journal article" date="2022" name="bioRxiv">
        <title>Sequencing and chromosome-scale assembly of the giantPleurodeles waltlgenome.</title>
        <authorList>
            <person name="Brown T."/>
            <person name="Elewa A."/>
            <person name="Iarovenko S."/>
            <person name="Subramanian E."/>
            <person name="Araus A.J."/>
            <person name="Petzold A."/>
            <person name="Susuki M."/>
            <person name="Suzuki K.-i.T."/>
            <person name="Hayashi T."/>
            <person name="Toyoda A."/>
            <person name="Oliveira C."/>
            <person name="Osipova E."/>
            <person name="Leigh N.D."/>
            <person name="Simon A."/>
            <person name="Yun M.H."/>
        </authorList>
    </citation>
    <scope>NUCLEOTIDE SEQUENCE</scope>
    <source>
        <strain evidence="2">20211129_DDA</strain>
        <tissue evidence="2">Liver</tissue>
    </source>
</reference>
<protein>
    <submittedName>
        <fullName evidence="2">Uncharacterized protein</fullName>
    </submittedName>
</protein>
<proteinExistence type="predicted"/>